<dbReference type="Gene3D" id="3.40.50.150">
    <property type="entry name" value="Vaccinia Virus protein VP39"/>
    <property type="match status" value="1"/>
</dbReference>
<feature type="compositionally biased region" description="Basic residues" evidence="3">
    <location>
        <begin position="46"/>
        <end position="55"/>
    </location>
</feature>
<keyword evidence="2" id="KW-0808">Transferase</keyword>
<gene>
    <name evidence="5" type="ORF">B0J11DRAFT_503121</name>
</gene>
<feature type="region of interest" description="Disordered" evidence="3">
    <location>
        <begin position="46"/>
        <end position="68"/>
    </location>
</feature>
<dbReference type="Proteomes" id="UP000700596">
    <property type="component" value="Unassembled WGS sequence"/>
</dbReference>
<reference evidence="5" key="1">
    <citation type="journal article" date="2021" name="Nat. Commun.">
        <title>Genetic determinants of endophytism in the Arabidopsis root mycobiome.</title>
        <authorList>
            <person name="Mesny F."/>
            <person name="Miyauchi S."/>
            <person name="Thiergart T."/>
            <person name="Pickel B."/>
            <person name="Atanasova L."/>
            <person name="Karlsson M."/>
            <person name="Huettel B."/>
            <person name="Barry K.W."/>
            <person name="Haridas S."/>
            <person name="Chen C."/>
            <person name="Bauer D."/>
            <person name="Andreopoulos W."/>
            <person name="Pangilinan J."/>
            <person name="LaButti K."/>
            <person name="Riley R."/>
            <person name="Lipzen A."/>
            <person name="Clum A."/>
            <person name="Drula E."/>
            <person name="Henrissat B."/>
            <person name="Kohler A."/>
            <person name="Grigoriev I.V."/>
            <person name="Martin F.M."/>
            <person name="Hacquard S."/>
        </authorList>
    </citation>
    <scope>NUCLEOTIDE SEQUENCE</scope>
    <source>
        <strain evidence="5">MPI-CAGE-CH-0243</strain>
    </source>
</reference>
<comment type="caution">
    <text evidence="5">The sequence shown here is derived from an EMBL/GenBank/DDBJ whole genome shotgun (WGS) entry which is preliminary data.</text>
</comment>
<dbReference type="PANTHER" id="PTHR44942:SF4">
    <property type="entry name" value="METHYLTRANSFERASE TYPE 11 DOMAIN-CONTAINING PROTEIN"/>
    <property type="match status" value="1"/>
</dbReference>
<name>A0A9P9IUW8_9PLEO</name>
<keyword evidence="1 5" id="KW-0489">Methyltransferase</keyword>
<keyword evidence="6" id="KW-1185">Reference proteome</keyword>
<dbReference type="InterPro" id="IPR051052">
    <property type="entry name" value="Diverse_substrate_MTase"/>
</dbReference>
<evidence type="ECO:0000313" key="6">
    <source>
        <dbReference type="Proteomes" id="UP000700596"/>
    </source>
</evidence>
<dbReference type="GO" id="GO:0008168">
    <property type="term" value="F:methyltransferase activity"/>
    <property type="evidence" value="ECO:0007669"/>
    <property type="project" value="UniProtKB-KW"/>
</dbReference>
<dbReference type="PANTHER" id="PTHR44942">
    <property type="entry name" value="METHYLTRANSF_11 DOMAIN-CONTAINING PROTEIN"/>
    <property type="match status" value="1"/>
</dbReference>
<sequence>MTGRHRRYYPPVRDRFLFVSLSVHCKFPSDEPLDSTRLASVAMPAYRRRPPHAPSKKGNPPEPQAMTSTAIDATRLSEKALSGFANALQYDEHRPSYPPEAVAKLLDAAGLTAVTGARVLDLAAGTGKFTALLSQREEQFSIVAVEPHQQMREQLDRKALHNVIVTDGLSTSIPDKDESFDAVFAAQAFHWFANEASLKEIHRVLRPLGVLGMTWNAEDYNTPKSFPTTNVWASKLRDHLFTLDEVNNDHEPRFRHDLWRKVFDSQLSSTPVTAALVGGTNSLFSLPLGEDQVKWTVWLEKEELWKRFRTLGHVAVLEGVKLEIALSGSLRSRFGAGRVITDMCILDRPGEDDLVITPTSAKEAAAVGLILLRTPPSALDPQPSSSLYDVQRSIM</sequence>
<dbReference type="SUPFAM" id="SSF53335">
    <property type="entry name" value="S-adenosyl-L-methionine-dependent methyltransferases"/>
    <property type="match status" value="1"/>
</dbReference>
<organism evidence="5 6">
    <name type="scientific">Dendryphion nanum</name>
    <dbReference type="NCBI Taxonomy" id="256645"/>
    <lineage>
        <taxon>Eukaryota</taxon>
        <taxon>Fungi</taxon>
        <taxon>Dikarya</taxon>
        <taxon>Ascomycota</taxon>
        <taxon>Pezizomycotina</taxon>
        <taxon>Dothideomycetes</taxon>
        <taxon>Pleosporomycetidae</taxon>
        <taxon>Pleosporales</taxon>
        <taxon>Torulaceae</taxon>
        <taxon>Dendryphion</taxon>
    </lineage>
</organism>
<dbReference type="InterPro" id="IPR029063">
    <property type="entry name" value="SAM-dependent_MTases_sf"/>
</dbReference>
<dbReference type="InterPro" id="IPR041698">
    <property type="entry name" value="Methyltransf_25"/>
</dbReference>
<feature type="domain" description="Methyltransferase" evidence="4">
    <location>
        <begin position="119"/>
        <end position="209"/>
    </location>
</feature>
<dbReference type="EMBL" id="JAGMWT010000003">
    <property type="protein sequence ID" value="KAH7131930.1"/>
    <property type="molecule type" value="Genomic_DNA"/>
</dbReference>
<evidence type="ECO:0000256" key="3">
    <source>
        <dbReference type="SAM" id="MobiDB-lite"/>
    </source>
</evidence>
<dbReference type="Pfam" id="PF13649">
    <property type="entry name" value="Methyltransf_25"/>
    <property type="match status" value="1"/>
</dbReference>
<dbReference type="CDD" id="cd02440">
    <property type="entry name" value="AdoMet_MTases"/>
    <property type="match status" value="1"/>
</dbReference>
<evidence type="ECO:0000259" key="4">
    <source>
        <dbReference type="Pfam" id="PF13649"/>
    </source>
</evidence>
<dbReference type="GO" id="GO:0032259">
    <property type="term" value="P:methylation"/>
    <property type="evidence" value="ECO:0007669"/>
    <property type="project" value="UniProtKB-KW"/>
</dbReference>
<dbReference type="OrthoDB" id="10027013at2759"/>
<evidence type="ECO:0000256" key="2">
    <source>
        <dbReference type="ARBA" id="ARBA00022679"/>
    </source>
</evidence>
<evidence type="ECO:0000313" key="5">
    <source>
        <dbReference type="EMBL" id="KAH7131930.1"/>
    </source>
</evidence>
<proteinExistence type="predicted"/>
<evidence type="ECO:0000256" key="1">
    <source>
        <dbReference type="ARBA" id="ARBA00022603"/>
    </source>
</evidence>
<protein>
    <submittedName>
        <fullName evidence="5">S-adenosyl-L-methionine-dependent methyltransferase</fullName>
    </submittedName>
</protein>
<dbReference type="AlphaFoldDB" id="A0A9P9IUW8"/>
<accession>A0A9P9IUW8</accession>